<feature type="domain" description="AB hydrolase-1" evidence="1">
    <location>
        <begin position="21"/>
        <end position="138"/>
    </location>
</feature>
<dbReference type="SUPFAM" id="SSF53474">
    <property type="entry name" value="alpha/beta-Hydrolases"/>
    <property type="match status" value="1"/>
</dbReference>
<dbReference type="GO" id="GO:0046503">
    <property type="term" value="P:glycerolipid catabolic process"/>
    <property type="evidence" value="ECO:0007669"/>
    <property type="project" value="TreeGrafter"/>
</dbReference>
<dbReference type="PANTHER" id="PTHR43433">
    <property type="entry name" value="HYDROLASE, ALPHA/BETA FOLD FAMILY PROTEIN"/>
    <property type="match status" value="1"/>
</dbReference>
<evidence type="ECO:0000259" key="1">
    <source>
        <dbReference type="Pfam" id="PF00561"/>
    </source>
</evidence>
<evidence type="ECO:0000313" key="2">
    <source>
        <dbReference type="EMBL" id="SDG83296.1"/>
    </source>
</evidence>
<reference evidence="2 3" key="1">
    <citation type="submission" date="2016-10" db="EMBL/GenBank/DDBJ databases">
        <authorList>
            <person name="de Groot N.N."/>
        </authorList>
    </citation>
    <scope>NUCLEOTIDE SEQUENCE [LARGE SCALE GENOMIC DNA]</scope>
    <source>
        <strain evidence="2 3">CGMCC 1.10267</strain>
    </source>
</reference>
<proteinExistence type="predicted"/>
<dbReference type="OrthoDB" id="9804723at2"/>
<dbReference type="STRING" id="440168.SAMN04487974_10999"/>
<dbReference type="Proteomes" id="UP000199495">
    <property type="component" value="Unassembled WGS sequence"/>
</dbReference>
<gene>
    <name evidence="2" type="ORF">SAMN04487974_10999</name>
</gene>
<sequence length="252" mass="27166">MPSFQSEGFTLAYEVYGEGAPIFAIHGFASNGIVNWVATGWVEALTSAGYQVVTLDNRGHGQSEKIYDPAVYGAPDMARDVANLIDHLEFEKVALLGYSMGARISAFVCLQNPEKVACAIFGGLGANMPKPMLDSEQIIEALNADALSQVTHPTGRQFRIFAERTKSDLRALAACMGGSRTKIAVEDLKSIAVPVLVAVGSEDEVAGPAQPLADLLPKGEALVIERRDHMRATGDPQFRRGVLEFLKRVYPS</sequence>
<evidence type="ECO:0000313" key="3">
    <source>
        <dbReference type="Proteomes" id="UP000199495"/>
    </source>
</evidence>
<dbReference type="PANTHER" id="PTHR43433:SF5">
    <property type="entry name" value="AB HYDROLASE-1 DOMAIN-CONTAINING PROTEIN"/>
    <property type="match status" value="1"/>
</dbReference>
<dbReference type="AlphaFoldDB" id="A0A1G7XGP0"/>
<dbReference type="EMBL" id="FNCS01000009">
    <property type="protein sequence ID" value="SDG83296.1"/>
    <property type="molecule type" value="Genomic_DNA"/>
</dbReference>
<dbReference type="RefSeq" id="WP_090597373.1">
    <property type="nucleotide sequence ID" value="NZ_FNCS01000009.1"/>
</dbReference>
<accession>A0A1G7XGP0</accession>
<keyword evidence="3" id="KW-1185">Reference proteome</keyword>
<organism evidence="2 3">
    <name type="scientific">Pelagibacterium luteolum</name>
    <dbReference type="NCBI Taxonomy" id="440168"/>
    <lineage>
        <taxon>Bacteria</taxon>
        <taxon>Pseudomonadati</taxon>
        <taxon>Pseudomonadota</taxon>
        <taxon>Alphaproteobacteria</taxon>
        <taxon>Hyphomicrobiales</taxon>
        <taxon>Devosiaceae</taxon>
        <taxon>Pelagibacterium</taxon>
    </lineage>
</organism>
<dbReference type="InterPro" id="IPR000073">
    <property type="entry name" value="AB_hydrolase_1"/>
</dbReference>
<dbReference type="Gene3D" id="3.40.50.1820">
    <property type="entry name" value="alpha/beta hydrolase"/>
    <property type="match status" value="1"/>
</dbReference>
<name>A0A1G7XGP0_9HYPH</name>
<protein>
    <submittedName>
        <fullName evidence="2">Pimeloyl-ACP methyl ester carboxylesterase</fullName>
    </submittedName>
</protein>
<dbReference type="Pfam" id="PF00561">
    <property type="entry name" value="Abhydrolase_1"/>
    <property type="match status" value="1"/>
</dbReference>
<dbReference type="InterPro" id="IPR029058">
    <property type="entry name" value="AB_hydrolase_fold"/>
</dbReference>
<dbReference type="InterPro" id="IPR050471">
    <property type="entry name" value="AB_hydrolase"/>
</dbReference>
<dbReference type="GO" id="GO:0004806">
    <property type="term" value="F:triacylglycerol lipase activity"/>
    <property type="evidence" value="ECO:0007669"/>
    <property type="project" value="TreeGrafter"/>
</dbReference>